<gene>
    <name evidence="2" type="ORF">SR908_02615</name>
</gene>
<name>A0ABZ0YDP6_9GAMM</name>
<evidence type="ECO:0000313" key="2">
    <source>
        <dbReference type="EMBL" id="WQH09572.1"/>
    </source>
</evidence>
<sequence length="204" mass="22862">MNNAEIVILANSVKHHQHCVAGKCTATGQWVRPVSNTNGAELSHAQAQCQNPHGTFNVKPLQKVLMGFSAHVPLAHQPENYVIDGSMWRQNYRISDGELNQYLDQPDDIWGNADRVPHALILSGQIVVGQSLYLMAVDNLNLYRNQYNRRRASFLYRGTNYDLAVTDPSFDRITQNNEAVKGILCVSLGEEYQGDCFKLVATVF</sequence>
<proteinExistence type="predicted"/>
<evidence type="ECO:0000259" key="1">
    <source>
        <dbReference type="Pfam" id="PF22557"/>
    </source>
</evidence>
<evidence type="ECO:0000313" key="3">
    <source>
        <dbReference type="Proteomes" id="UP001321908"/>
    </source>
</evidence>
<accession>A0ABZ0YDP6</accession>
<feature type="domain" description="Dual OB-containing" evidence="1">
    <location>
        <begin position="5"/>
        <end position="203"/>
    </location>
</feature>
<organism evidence="2 3">
    <name type="scientific">Chromohalobacter canadensis</name>
    <dbReference type="NCBI Taxonomy" id="141389"/>
    <lineage>
        <taxon>Bacteria</taxon>
        <taxon>Pseudomonadati</taxon>
        <taxon>Pseudomonadota</taxon>
        <taxon>Gammaproteobacteria</taxon>
        <taxon>Oceanospirillales</taxon>
        <taxon>Halomonadaceae</taxon>
        <taxon>Chromohalobacter</taxon>
    </lineage>
</organism>
<dbReference type="Proteomes" id="UP001321908">
    <property type="component" value="Chromosome"/>
</dbReference>
<dbReference type="RefSeq" id="WP_246924827.1">
    <property type="nucleotide sequence ID" value="NZ_CP140151.1"/>
</dbReference>
<dbReference type="EMBL" id="CP140151">
    <property type="protein sequence ID" value="WQH09572.1"/>
    <property type="molecule type" value="Genomic_DNA"/>
</dbReference>
<reference evidence="2 3" key="1">
    <citation type="submission" date="2023-11" db="EMBL/GenBank/DDBJ databases">
        <title>MicrobeMod: A computational toolkit for identifying prokaryotic methylation and restriction-modification with nanopore sequencing.</title>
        <authorList>
            <person name="Crits-Christoph A."/>
            <person name="Kang S.C."/>
            <person name="Lee H."/>
            <person name="Ostrov N."/>
        </authorList>
    </citation>
    <scope>NUCLEOTIDE SEQUENCE [LARGE SCALE GENOMIC DNA]</scope>
    <source>
        <strain evidence="2 3">ATCC 43984</strain>
    </source>
</reference>
<dbReference type="Pfam" id="PF22557">
    <property type="entry name" value="DuOB"/>
    <property type="match status" value="1"/>
</dbReference>
<protein>
    <recommendedName>
        <fullName evidence="1">Dual OB-containing domain-containing protein</fullName>
    </recommendedName>
</protein>
<dbReference type="InterPro" id="IPR054335">
    <property type="entry name" value="DuOB_dom"/>
</dbReference>
<keyword evidence="3" id="KW-1185">Reference proteome</keyword>